<dbReference type="GO" id="GO:0004029">
    <property type="term" value="F:aldehyde dehydrogenase (NAD+) activity"/>
    <property type="evidence" value="ECO:0007669"/>
    <property type="project" value="UniProtKB-EC"/>
</dbReference>
<dbReference type="InterPro" id="IPR016161">
    <property type="entry name" value="Ald_DH/histidinol_DH"/>
</dbReference>
<evidence type="ECO:0000313" key="6">
    <source>
        <dbReference type="EMBL" id="SCU74997.1"/>
    </source>
</evidence>
<dbReference type="PROSITE" id="PS00070">
    <property type="entry name" value="ALDEHYDE_DEHYDR_CYS"/>
    <property type="match status" value="1"/>
</dbReference>
<sequence>MHAQHFVANRLIAPDNGLRIKVFDPSNGEPFAEIARGNATDINVAVHAARQATEGAWGQMAPAERVRLLNRVAVALIAHEDELAALEARDTGKPLRQARADARAVARYFEFYAGAVDKLHGQTIPYNPGYTVLTVREPHGVTGHIIPWNYPLQIFGRSVGAALAAGNACVVKPAEDACLSLLRVAEIAAEAGLPEGALNIITGYGHEAGAALARHLGINHISFTGSPQTGKQVAQLAAENHVPVTLELGGKSPQIVFADADLDALVPVVVNGIVQNAGQTCSAGSRLLVERPVYDALLDRLASVFESLRVGPSELDLECGPLISRKQQQRVWDFVSDAQHAGVAVMAQGQIVAEAPEAGYYQVPMLFRDVPPAHRLAQEEVFGPLLAAMPFDTEAEAIALANGTPYGLVAGVWTRDGGRQLRLAHKLRAGQVFINNYGAGGGVELPFGGTGQSGYGREKGFEALYGFTTLKTIAIQHG</sequence>
<dbReference type="InterPro" id="IPR016162">
    <property type="entry name" value="Ald_DH_N"/>
</dbReference>
<comment type="similarity">
    <text evidence="1 4">Belongs to the aldehyde dehydrogenase family.</text>
</comment>
<dbReference type="PROSITE" id="PS00687">
    <property type="entry name" value="ALDEHYDE_DEHYDR_GLU"/>
    <property type="match status" value="1"/>
</dbReference>
<dbReference type="PANTHER" id="PTHR11699">
    <property type="entry name" value="ALDEHYDE DEHYDROGENASE-RELATED"/>
    <property type="match status" value="1"/>
</dbReference>
<dbReference type="AlphaFoldDB" id="A0A1K0JAM0"/>
<evidence type="ECO:0000256" key="2">
    <source>
        <dbReference type="ARBA" id="ARBA00023002"/>
    </source>
</evidence>
<dbReference type="InterPro" id="IPR029510">
    <property type="entry name" value="Ald_DH_CS_GLU"/>
</dbReference>
<dbReference type="InterPro" id="IPR016160">
    <property type="entry name" value="Ald_DH_CS_CYS"/>
</dbReference>
<protein>
    <submittedName>
        <fullName evidence="6">Aldehyde dehydrogenase</fullName>
        <ecNumber evidence="6">1.2.1.3</ecNumber>
    </submittedName>
</protein>
<dbReference type="InterPro" id="IPR016163">
    <property type="entry name" value="Ald_DH_C"/>
</dbReference>
<dbReference type="Gene3D" id="3.40.605.10">
    <property type="entry name" value="Aldehyde Dehydrogenase, Chain A, domain 1"/>
    <property type="match status" value="1"/>
</dbReference>
<proteinExistence type="inferred from homology"/>
<accession>A0A1K0JAM0</accession>
<gene>
    <name evidence="6" type="primary">aldA</name>
    <name evidence="6" type="ORF">CNECB9_2190005</name>
</gene>
<evidence type="ECO:0000256" key="1">
    <source>
        <dbReference type="ARBA" id="ARBA00009986"/>
    </source>
</evidence>
<dbReference type="InterPro" id="IPR015590">
    <property type="entry name" value="Aldehyde_DH_dom"/>
</dbReference>
<evidence type="ECO:0000259" key="5">
    <source>
        <dbReference type="Pfam" id="PF00171"/>
    </source>
</evidence>
<dbReference type="RefSeq" id="WP_340522997.1">
    <property type="nucleotide sequence ID" value="NZ_FMSH01000134.1"/>
</dbReference>
<dbReference type="Gene3D" id="3.40.309.10">
    <property type="entry name" value="Aldehyde Dehydrogenase, Chain A, domain 2"/>
    <property type="match status" value="1"/>
</dbReference>
<dbReference type="SUPFAM" id="SSF53720">
    <property type="entry name" value="ALDH-like"/>
    <property type="match status" value="1"/>
</dbReference>
<feature type="domain" description="Aldehyde dehydrogenase" evidence="5">
    <location>
        <begin position="18"/>
        <end position="473"/>
    </location>
</feature>
<name>A0A1K0JAM0_CUPNE</name>
<organism evidence="6">
    <name type="scientific">Cupriavidus necator</name>
    <name type="common">Alcaligenes eutrophus</name>
    <name type="synonym">Ralstonia eutropha</name>
    <dbReference type="NCBI Taxonomy" id="106590"/>
    <lineage>
        <taxon>Bacteria</taxon>
        <taxon>Pseudomonadati</taxon>
        <taxon>Pseudomonadota</taxon>
        <taxon>Betaproteobacteria</taxon>
        <taxon>Burkholderiales</taxon>
        <taxon>Burkholderiaceae</taxon>
        <taxon>Cupriavidus</taxon>
    </lineage>
</organism>
<dbReference type="CDD" id="cd07109">
    <property type="entry name" value="ALDH_AAS00426"/>
    <property type="match status" value="1"/>
</dbReference>
<dbReference type="FunFam" id="3.40.605.10:FF:000007">
    <property type="entry name" value="NAD/NADP-dependent betaine aldehyde dehydrogenase"/>
    <property type="match status" value="1"/>
</dbReference>
<dbReference type="Pfam" id="PF00171">
    <property type="entry name" value="Aldedh"/>
    <property type="match status" value="1"/>
</dbReference>
<evidence type="ECO:0000256" key="3">
    <source>
        <dbReference type="PROSITE-ProRule" id="PRU10007"/>
    </source>
</evidence>
<reference evidence="6" key="1">
    <citation type="submission" date="2016-09" db="EMBL/GenBank/DDBJ databases">
        <authorList>
            <person name="Capua I."/>
            <person name="De Benedictis P."/>
            <person name="Joannis T."/>
            <person name="Lombin L.H."/>
            <person name="Cattoli G."/>
        </authorList>
    </citation>
    <scope>NUCLEOTIDE SEQUENCE</scope>
    <source>
        <strain evidence="6">B9</strain>
    </source>
</reference>
<keyword evidence="2 4" id="KW-0560">Oxidoreductase</keyword>
<dbReference type="EMBL" id="FMSH01000134">
    <property type="protein sequence ID" value="SCU74997.1"/>
    <property type="molecule type" value="Genomic_DNA"/>
</dbReference>
<evidence type="ECO:0000256" key="4">
    <source>
        <dbReference type="RuleBase" id="RU003345"/>
    </source>
</evidence>
<feature type="active site" evidence="3">
    <location>
        <position position="247"/>
    </location>
</feature>
<dbReference type="EC" id="1.2.1.3" evidence="6"/>